<keyword evidence="2" id="KW-1185">Reference proteome</keyword>
<dbReference type="InterPro" id="IPR029063">
    <property type="entry name" value="SAM-dependent_MTases_sf"/>
</dbReference>
<dbReference type="STRING" id="456442.Mboo_1757"/>
<organism evidence="1 2">
    <name type="scientific">Methanoregula boonei (strain DSM 21154 / JCM 14090 / 6A8)</name>
    <dbReference type="NCBI Taxonomy" id="456442"/>
    <lineage>
        <taxon>Archaea</taxon>
        <taxon>Methanobacteriati</taxon>
        <taxon>Methanobacteriota</taxon>
        <taxon>Stenosarchaea group</taxon>
        <taxon>Methanomicrobia</taxon>
        <taxon>Methanomicrobiales</taxon>
        <taxon>Methanoregulaceae</taxon>
        <taxon>Methanoregula</taxon>
    </lineage>
</organism>
<dbReference type="Gene3D" id="3.40.50.150">
    <property type="entry name" value="Vaccinia Virus protein VP39"/>
    <property type="match status" value="1"/>
</dbReference>
<dbReference type="Proteomes" id="UP000002408">
    <property type="component" value="Chromosome"/>
</dbReference>
<name>A7I962_METB6</name>
<dbReference type="AlphaFoldDB" id="A7I962"/>
<dbReference type="CDD" id="cd02440">
    <property type="entry name" value="AdoMet_MTases"/>
    <property type="match status" value="1"/>
</dbReference>
<gene>
    <name evidence="1" type="ordered locus">Mboo_1757</name>
</gene>
<dbReference type="SUPFAM" id="SSF53335">
    <property type="entry name" value="S-adenosyl-L-methionine-dependent methyltransferases"/>
    <property type="match status" value="1"/>
</dbReference>
<evidence type="ECO:0000313" key="2">
    <source>
        <dbReference type="Proteomes" id="UP000002408"/>
    </source>
</evidence>
<proteinExistence type="predicted"/>
<dbReference type="KEGG" id="mbn:Mboo_1757"/>
<dbReference type="Pfam" id="PF13489">
    <property type="entry name" value="Methyltransf_23"/>
    <property type="match status" value="1"/>
</dbReference>
<reference evidence="2" key="1">
    <citation type="journal article" date="2015" name="Microbiology">
        <title>Genome of Methanoregula boonei 6A8 reveals adaptations to oligotrophic peatland environments.</title>
        <authorList>
            <person name="Braeuer S."/>
            <person name="Cadillo-Quiroz H."/>
            <person name="Kyrpides N."/>
            <person name="Woyke T."/>
            <person name="Goodwin L."/>
            <person name="Detter C."/>
            <person name="Podell S."/>
            <person name="Yavitt J.B."/>
            <person name="Zinder S.H."/>
        </authorList>
    </citation>
    <scope>NUCLEOTIDE SEQUENCE [LARGE SCALE GENOMIC DNA]</scope>
    <source>
        <strain evidence="2">DSM 21154 / JCM 14090 / 6A8</strain>
    </source>
</reference>
<dbReference type="HOGENOM" id="CLU_453899_0_0_2"/>
<protein>
    <submittedName>
        <fullName evidence="1">Uncharacterized protein</fullName>
    </submittedName>
</protein>
<dbReference type="eggNOG" id="arCOG01792">
    <property type="taxonomic scope" value="Archaea"/>
</dbReference>
<evidence type="ECO:0000313" key="1">
    <source>
        <dbReference type="EMBL" id="ABS56273.1"/>
    </source>
</evidence>
<dbReference type="EMBL" id="CP000780">
    <property type="protein sequence ID" value="ABS56273.1"/>
    <property type="molecule type" value="Genomic_DNA"/>
</dbReference>
<sequence>MIFRKETMDLNKNPILFVNHRPQKCGVYEFGLAIGNTLTKSRKYNFIYREIDNWLEFKEIFDQLKPSIVLYNYYPSTMGWISEWNGMSINSHKVNAIQIGIIHEVTQEISDRTTDLLFDYYIAADPTLLLKNPIVYKTGRLIPRFEGKLQSNKIINIGSFGFATQGKGFIKIIEKVQEEFDEAMINLNISFAKYADENGDNAKKIAKEAQKFVTKKGIFLNISHEHLSTDDLLKFLSKNDLNMFLYEYQENRGISSVTDWAVSVKKPLVITKSKMFRHLFECYPSICIEDNSIKTILKNGIKPIEWLYEEWSPDNLLWDYERIVTDILNKSKTRPTPSRLQKKIMYVLNKFHLKRIRPPHSISPWLKIDDSNLFDGFVDKSYIPLNDNDLSYNIILDDPLREKYKRTLDFIKAVSPDLYAKKILKANIQQGFVFDTAYRIASQKDSMKILAIGAFEDTAALALKKLGFSIEFIDPIINYDLETYITKPSVKSQNFDVIISTSVIEHVKDDERFIKDIAYLLKVGGWGILTCDFNNSYKIGDSLPKVDCRLYTQKDFLERLLPSIPNCKLVDTPNWIYQNPDFIYDNCHYSFASLVFKKVEP</sequence>
<accession>A7I962</accession>